<evidence type="ECO:0000256" key="1">
    <source>
        <dbReference type="SAM" id="Coils"/>
    </source>
</evidence>
<sequence>MNYNTFKNKYYNENSDCSAYFRGEFNKFNKFNYLNEQKNEEDKLKINTNPNVDYLADYFHKTYINSLINERLFAKQSNFKELVFDYYEVNAFKKHFKKYFKTIKQYKKTKDILSDAFTFRAPDLMGYSHTFYFCVDKKEFDKNGNDYLEDLQLFLSEEIEKQVEKIEKEKKEEDKEFERLKLKLGKA</sequence>
<organism evidence="2">
    <name type="scientific">Salmonella enterica</name>
    <name type="common">Salmonella choleraesuis</name>
    <dbReference type="NCBI Taxonomy" id="28901"/>
    <lineage>
        <taxon>Bacteria</taxon>
        <taxon>Pseudomonadati</taxon>
        <taxon>Pseudomonadota</taxon>
        <taxon>Gammaproteobacteria</taxon>
        <taxon>Enterobacterales</taxon>
        <taxon>Enterobacteriaceae</taxon>
        <taxon>Salmonella</taxon>
    </lineage>
</organism>
<protein>
    <submittedName>
        <fullName evidence="2">Uncharacterized protein</fullName>
    </submittedName>
</protein>
<reference evidence="2" key="1">
    <citation type="submission" date="2018-07" db="EMBL/GenBank/DDBJ databases">
        <authorList>
            <consortium name="GenomeTrakr network: Whole genome sequencing for foodborne pathogen traceback"/>
        </authorList>
    </citation>
    <scope>NUCLEOTIDE SEQUENCE</scope>
    <source>
        <strain evidence="2">FDA00010525</strain>
    </source>
</reference>
<feature type="coiled-coil region" evidence="1">
    <location>
        <begin position="152"/>
        <end position="183"/>
    </location>
</feature>
<name>A0A5T2XH81_SALER</name>
<keyword evidence="1" id="KW-0175">Coiled coil</keyword>
<gene>
    <name evidence="2" type="ORF">BFQ53_24040</name>
</gene>
<proteinExistence type="predicted"/>
<dbReference type="EMBL" id="AACWHG010000029">
    <property type="protein sequence ID" value="EAM8625246.1"/>
    <property type="molecule type" value="Genomic_DNA"/>
</dbReference>
<evidence type="ECO:0000313" key="2">
    <source>
        <dbReference type="EMBL" id="EAM8625246.1"/>
    </source>
</evidence>
<accession>A0A5T2XH81</accession>
<dbReference type="AlphaFoldDB" id="A0A5T2XH81"/>
<comment type="caution">
    <text evidence="2">The sequence shown here is derived from an EMBL/GenBank/DDBJ whole genome shotgun (WGS) entry which is preliminary data.</text>
</comment>